<evidence type="ECO:0000313" key="10">
    <source>
        <dbReference type="Proteomes" id="UP000095009"/>
    </source>
</evidence>
<keyword evidence="6" id="KW-0131">Cell cycle</keyword>
<dbReference type="GO" id="GO:0045842">
    <property type="term" value="P:positive regulation of mitotic metaphase/anaphase transition"/>
    <property type="evidence" value="ECO:0007669"/>
    <property type="project" value="TreeGrafter"/>
</dbReference>
<evidence type="ECO:0000256" key="4">
    <source>
        <dbReference type="ARBA" id="ARBA00022786"/>
    </source>
</evidence>
<dbReference type="InterPro" id="IPR011990">
    <property type="entry name" value="TPR-like_helical_dom_sf"/>
</dbReference>
<keyword evidence="5 7" id="KW-0802">TPR repeat</keyword>
<evidence type="ECO:0000259" key="8">
    <source>
        <dbReference type="Pfam" id="PF04049"/>
    </source>
</evidence>
<dbReference type="OrthoDB" id="10262026at2759"/>
<dbReference type="SMART" id="SM00028">
    <property type="entry name" value="TPR"/>
    <property type="match status" value="6"/>
</dbReference>
<dbReference type="PROSITE" id="PS50005">
    <property type="entry name" value="TPR"/>
    <property type="match status" value="2"/>
</dbReference>
<dbReference type="Pfam" id="PF04049">
    <property type="entry name" value="ANAPC8"/>
    <property type="match status" value="1"/>
</dbReference>
<keyword evidence="4" id="KW-0833">Ubl conjugation pathway</keyword>
<name>A0A1E3PKZ0_9ASCO</name>
<gene>
    <name evidence="9" type="ORF">NADFUDRAFT_51142</name>
</gene>
<protein>
    <submittedName>
        <fullName evidence="9">Subunit of the anaphase-promoting complex/cyclosome</fullName>
    </submittedName>
</protein>
<evidence type="ECO:0000256" key="1">
    <source>
        <dbReference type="ARBA" id="ARBA00022618"/>
    </source>
</evidence>
<evidence type="ECO:0000313" key="9">
    <source>
        <dbReference type="EMBL" id="ODQ65864.1"/>
    </source>
</evidence>
<dbReference type="SUPFAM" id="SSF48452">
    <property type="entry name" value="TPR-like"/>
    <property type="match status" value="2"/>
</dbReference>
<dbReference type="Pfam" id="PF13181">
    <property type="entry name" value="TPR_8"/>
    <property type="match status" value="1"/>
</dbReference>
<dbReference type="GO" id="GO:0016567">
    <property type="term" value="P:protein ubiquitination"/>
    <property type="evidence" value="ECO:0007669"/>
    <property type="project" value="TreeGrafter"/>
</dbReference>
<dbReference type="GO" id="GO:0005680">
    <property type="term" value="C:anaphase-promoting complex"/>
    <property type="evidence" value="ECO:0007669"/>
    <property type="project" value="EnsemblFungi"/>
</dbReference>
<dbReference type="GO" id="GO:0031145">
    <property type="term" value="P:anaphase-promoting complex-dependent catabolic process"/>
    <property type="evidence" value="ECO:0007669"/>
    <property type="project" value="TreeGrafter"/>
</dbReference>
<keyword evidence="3" id="KW-0498">Mitosis</keyword>
<dbReference type="Proteomes" id="UP000095009">
    <property type="component" value="Unassembled WGS sequence"/>
</dbReference>
<proteinExistence type="predicted"/>
<accession>A0A1E3PKZ0</accession>
<evidence type="ECO:0000256" key="5">
    <source>
        <dbReference type="ARBA" id="ARBA00022803"/>
    </source>
</evidence>
<keyword evidence="1" id="KW-0132">Cell division</keyword>
<dbReference type="Pfam" id="PF13414">
    <property type="entry name" value="TPR_11"/>
    <property type="match status" value="1"/>
</dbReference>
<dbReference type="AlphaFoldDB" id="A0A1E3PKZ0"/>
<evidence type="ECO:0000256" key="2">
    <source>
        <dbReference type="ARBA" id="ARBA00022737"/>
    </source>
</evidence>
<dbReference type="PANTHER" id="PTHR12558">
    <property type="entry name" value="CELL DIVISION CYCLE 16,23,27"/>
    <property type="match status" value="1"/>
</dbReference>
<evidence type="ECO:0000256" key="3">
    <source>
        <dbReference type="ARBA" id="ARBA00022776"/>
    </source>
</evidence>
<dbReference type="Pfam" id="PF00515">
    <property type="entry name" value="TPR_1"/>
    <property type="match status" value="1"/>
</dbReference>
<organism evidence="9 10">
    <name type="scientific">Nadsonia fulvescens var. elongata DSM 6958</name>
    <dbReference type="NCBI Taxonomy" id="857566"/>
    <lineage>
        <taxon>Eukaryota</taxon>
        <taxon>Fungi</taxon>
        <taxon>Dikarya</taxon>
        <taxon>Ascomycota</taxon>
        <taxon>Saccharomycotina</taxon>
        <taxon>Dipodascomycetes</taxon>
        <taxon>Dipodascales</taxon>
        <taxon>Dipodascales incertae sedis</taxon>
        <taxon>Nadsonia</taxon>
    </lineage>
</organism>
<keyword evidence="10" id="KW-1185">Reference proteome</keyword>
<keyword evidence="2" id="KW-0677">Repeat</keyword>
<dbReference type="InterPro" id="IPR007192">
    <property type="entry name" value="APC8"/>
</dbReference>
<feature type="repeat" description="TPR" evidence="7">
    <location>
        <begin position="311"/>
        <end position="344"/>
    </location>
</feature>
<dbReference type="InterPro" id="IPR019734">
    <property type="entry name" value="TPR_rpt"/>
</dbReference>
<dbReference type="STRING" id="857566.A0A1E3PKZ0"/>
<dbReference type="PANTHER" id="PTHR12558:SF10">
    <property type="entry name" value="CELL DIVISION CYCLE PROTEIN 23 HOMOLOG"/>
    <property type="match status" value="1"/>
</dbReference>
<dbReference type="Gene3D" id="1.25.40.10">
    <property type="entry name" value="Tetratricopeptide repeat domain"/>
    <property type="match status" value="2"/>
</dbReference>
<feature type="repeat" description="TPR" evidence="7">
    <location>
        <begin position="379"/>
        <end position="412"/>
    </location>
</feature>
<feature type="domain" description="Cdc23" evidence="8">
    <location>
        <begin position="26"/>
        <end position="216"/>
    </location>
</feature>
<evidence type="ECO:0000256" key="7">
    <source>
        <dbReference type="PROSITE-ProRule" id="PRU00339"/>
    </source>
</evidence>
<sequence length="512" mass="60225">MSKKYVRYNSLNSGNSIGTLFSSLGYETDRFMLAKSYFDCREYYRCAFHLKDCKSPKAVFLKLYAKYIAGEKKKEEDSEGILKPKDGITSNTELITIIKELDDYFTKYDTEDPFLLYMYGIIMSKKKNEKLAISKLIKSVSLYPYNWSVWMELLSCIKSYELLCEIIPKLPKHIMTKFFILTANQEFFQPMQNLQGLIQELDRIFPDLPFLVVQKALINYHNLNYTESEATFDQVIKKDPHRLDDMDTYSNILYVMEMKSKLAFLAQLSSATDKFRPETCCIVANYYSLKSEHEKAIMYYRRALTLNRDCLSAWTLMGHEFVELKNSHAAIESYRRAIDANNKDFRAWYGLGQAYEVLDMHYYSLYYYQRAAALKSMDPRMWQALGNCYDKLERFDDAIKAYKRALQVSEMDPLILFRLGILNEKIQDMKSAAFYMKTCLQEEQNEGVTDETSKARLWLARYELNLSNWEQAQMYASNLIHGTPHEIEEARAIVRDTRSRIESERRDSFINR</sequence>
<reference evidence="9 10" key="1">
    <citation type="journal article" date="2016" name="Proc. Natl. Acad. Sci. U.S.A.">
        <title>Comparative genomics of biotechnologically important yeasts.</title>
        <authorList>
            <person name="Riley R."/>
            <person name="Haridas S."/>
            <person name="Wolfe K.H."/>
            <person name="Lopes M.R."/>
            <person name="Hittinger C.T."/>
            <person name="Goeker M."/>
            <person name="Salamov A.A."/>
            <person name="Wisecaver J.H."/>
            <person name="Long T.M."/>
            <person name="Calvey C.H."/>
            <person name="Aerts A.L."/>
            <person name="Barry K.W."/>
            <person name="Choi C."/>
            <person name="Clum A."/>
            <person name="Coughlan A.Y."/>
            <person name="Deshpande S."/>
            <person name="Douglass A.P."/>
            <person name="Hanson S.J."/>
            <person name="Klenk H.-P."/>
            <person name="LaButti K.M."/>
            <person name="Lapidus A."/>
            <person name="Lindquist E.A."/>
            <person name="Lipzen A.M."/>
            <person name="Meier-Kolthoff J.P."/>
            <person name="Ohm R.A."/>
            <person name="Otillar R.P."/>
            <person name="Pangilinan J.L."/>
            <person name="Peng Y."/>
            <person name="Rokas A."/>
            <person name="Rosa C.A."/>
            <person name="Scheuner C."/>
            <person name="Sibirny A.A."/>
            <person name="Slot J.C."/>
            <person name="Stielow J.B."/>
            <person name="Sun H."/>
            <person name="Kurtzman C.P."/>
            <person name="Blackwell M."/>
            <person name="Grigoriev I.V."/>
            <person name="Jeffries T.W."/>
        </authorList>
    </citation>
    <scope>NUCLEOTIDE SEQUENCE [LARGE SCALE GENOMIC DNA]</scope>
    <source>
        <strain evidence="9 10">DSM 6958</strain>
    </source>
</reference>
<dbReference type="EMBL" id="KV454409">
    <property type="protein sequence ID" value="ODQ65864.1"/>
    <property type="molecule type" value="Genomic_DNA"/>
</dbReference>
<evidence type="ECO:0000256" key="6">
    <source>
        <dbReference type="ARBA" id="ARBA00023306"/>
    </source>
</evidence>
<dbReference type="GO" id="GO:0051301">
    <property type="term" value="P:cell division"/>
    <property type="evidence" value="ECO:0007669"/>
    <property type="project" value="UniProtKB-KW"/>
</dbReference>